<protein>
    <submittedName>
        <fullName evidence="1">Uncharacterized protein</fullName>
    </submittedName>
</protein>
<sequence length="162" mass="18522">METSTIRDIFTCFSPSMDFFSISSGHGLVKFFAWNSYTLHRANAEGDSLPLHKILYQADVKTEIKSNVMSYTCEKAELSSYQYIFYIIGHLWSPVFDFPANKISEIDQLVGNGKVGSPLYENVLYSFASAWHLHGLNFSIENKDKPCSQSIYYTSNADLWVW</sequence>
<name>A0A3Q7EFG1_SOLLC</name>
<evidence type="ECO:0000313" key="1">
    <source>
        <dbReference type="EnsemblPlants" id="Solyc01g065645.1.1"/>
    </source>
</evidence>
<dbReference type="Gramene" id="Solyc01g065645.1.1">
    <property type="protein sequence ID" value="Solyc01g065645.1.1"/>
    <property type="gene ID" value="Solyc01g065645.1"/>
</dbReference>
<evidence type="ECO:0000313" key="2">
    <source>
        <dbReference type="Proteomes" id="UP000004994"/>
    </source>
</evidence>
<dbReference type="InParanoid" id="A0A3Q7EFG1"/>
<keyword evidence="2" id="KW-1185">Reference proteome</keyword>
<reference evidence="1" key="1">
    <citation type="journal article" date="2012" name="Nature">
        <title>The tomato genome sequence provides insights into fleshy fruit evolution.</title>
        <authorList>
            <consortium name="Tomato Genome Consortium"/>
        </authorList>
    </citation>
    <scope>NUCLEOTIDE SEQUENCE [LARGE SCALE GENOMIC DNA]</scope>
    <source>
        <strain evidence="1">cv. Heinz 1706</strain>
    </source>
</reference>
<dbReference type="Proteomes" id="UP000004994">
    <property type="component" value="Chromosome 1"/>
</dbReference>
<accession>A0A3Q7EFG1</accession>
<proteinExistence type="predicted"/>
<dbReference type="EnsemblPlants" id="Solyc01g065645.1.1">
    <property type="protein sequence ID" value="Solyc01g065645.1.1"/>
    <property type="gene ID" value="Solyc01g065645.1"/>
</dbReference>
<dbReference type="AlphaFoldDB" id="A0A3Q7EFG1"/>
<organism evidence="1">
    <name type="scientific">Solanum lycopersicum</name>
    <name type="common">Tomato</name>
    <name type="synonym">Lycopersicon esculentum</name>
    <dbReference type="NCBI Taxonomy" id="4081"/>
    <lineage>
        <taxon>Eukaryota</taxon>
        <taxon>Viridiplantae</taxon>
        <taxon>Streptophyta</taxon>
        <taxon>Embryophyta</taxon>
        <taxon>Tracheophyta</taxon>
        <taxon>Spermatophyta</taxon>
        <taxon>Magnoliopsida</taxon>
        <taxon>eudicotyledons</taxon>
        <taxon>Gunneridae</taxon>
        <taxon>Pentapetalae</taxon>
        <taxon>asterids</taxon>
        <taxon>lamiids</taxon>
        <taxon>Solanales</taxon>
        <taxon>Solanaceae</taxon>
        <taxon>Solanoideae</taxon>
        <taxon>Solaneae</taxon>
        <taxon>Solanum</taxon>
        <taxon>Solanum subgen. Lycopersicon</taxon>
    </lineage>
</organism>
<reference evidence="1" key="2">
    <citation type="submission" date="2019-01" db="UniProtKB">
        <authorList>
            <consortium name="EnsemblPlants"/>
        </authorList>
    </citation>
    <scope>IDENTIFICATION</scope>
    <source>
        <strain evidence="1">cv. Heinz 1706</strain>
    </source>
</reference>